<dbReference type="Proteomes" id="UP000198620">
    <property type="component" value="Unassembled WGS sequence"/>
</dbReference>
<evidence type="ECO:0000313" key="1">
    <source>
        <dbReference type="EMBL" id="SEK36509.1"/>
    </source>
</evidence>
<keyword evidence="2" id="KW-1185">Reference proteome</keyword>
<organism evidence="1 2">
    <name type="scientific">Nitrosovibrio tenuis</name>
    <dbReference type="NCBI Taxonomy" id="1233"/>
    <lineage>
        <taxon>Bacteria</taxon>
        <taxon>Pseudomonadati</taxon>
        <taxon>Pseudomonadota</taxon>
        <taxon>Betaproteobacteria</taxon>
        <taxon>Nitrosomonadales</taxon>
        <taxon>Nitrosomonadaceae</taxon>
        <taxon>Nitrosovibrio</taxon>
    </lineage>
</organism>
<sequence>MACWLAKYDFPYWSGSEAESNRYMFFRLGFGFRVPVLAQPDSDEIMIAIAW</sequence>
<proteinExistence type="predicted"/>
<name>A0A1H7GED5_9PROT</name>
<dbReference type="AlphaFoldDB" id="A0A1H7GED5"/>
<dbReference type="EMBL" id="FOBH01000001">
    <property type="protein sequence ID" value="SEK36509.1"/>
    <property type="molecule type" value="Genomic_DNA"/>
</dbReference>
<reference evidence="1 2" key="1">
    <citation type="submission" date="2016-10" db="EMBL/GenBank/DDBJ databases">
        <authorList>
            <person name="de Groot N.N."/>
        </authorList>
    </citation>
    <scope>NUCLEOTIDE SEQUENCE [LARGE SCALE GENOMIC DNA]</scope>
    <source>
        <strain evidence="1 2">Nv1</strain>
    </source>
</reference>
<protein>
    <submittedName>
        <fullName evidence="1">Uncharacterized protein</fullName>
    </submittedName>
</protein>
<accession>A0A1H7GED5</accession>
<gene>
    <name evidence="1" type="ORF">SAMN05216387_101254</name>
</gene>
<evidence type="ECO:0000313" key="2">
    <source>
        <dbReference type="Proteomes" id="UP000198620"/>
    </source>
</evidence>